<dbReference type="InterPro" id="IPR054551">
    <property type="entry name" value="RSC4_Ig-like"/>
</dbReference>
<reference evidence="5" key="1">
    <citation type="submission" date="2023-08" db="EMBL/GenBank/DDBJ databases">
        <title>Black Yeasts Isolated from many extreme environments.</title>
        <authorList>
            <person name="Coleine C."/>
            <person name="Stajich J.E."/>
            <person name="Selbmann L."/>
        </authorList>
    </citation>
    <scope>NUCLEOTIDE SEQUENCE</scope>
    <source>
        <strain evidence="5">CCFEE 5810</strain>
    </source>
</reference>
<dbReference type="PROSITE" id="PS00633">
    <property type="entry name" value="BROMODOMAIN_1"/>
    <property type="match status" value="1"/>
</dbReference>
<dbReference type="Pfam" id="PF22994">
    <property type="entry name" value="RSC4_Ig_like"/>
    <property type="match status" value="1"/>
</dbReference>
<dbReference type="PANTHER" id="PTHR33112">
    <property type="entry name" value="DOMAIN PROTEIN, PUTATIVE-RELATED"/>
    <property type="match status" value="1"/>
</dbReference>
<dbReference type="InterPro" id="IPR001487">
    <property type="entry name" value="Bromodomain"/>
</dbReference>
<evidence type="ECO:0000313" key="6">
    <source>
        <dbReference type="Proteomes" id="UP001310594"/>
    </source>
</evidence>
<dbReference type="Pfam" id="PF00439">
    <property type="entry name" value="Bromodomain"/>
    <property type="match status" value="2"/>
</dbReference>
<dbReference type="PRINTS" id="PR00503">
    <property type="entry name" value="BROMODOMAIN"/>
</dbReference>
<dbReference type="Gene3D" id="1.20.920.10">
    <property type="entry name" value="Bromodomain-like"/>
    <property type="match status" value="2"/>
</dbReference>
<feature type="region of interest" description="Disordered" evidence="3">
    <location>
        <begin position="840"/>
        <end position="919"/>
    </location>
</feature>
<gene>
    <name evidence="5" type="ORF">LTR97_008160</name>
</gene>
<feature type="compositionally biased region" description="Basic and acidic residues" evidence="3">
    <location>
        <begin position="889"/>
        <end position="898"/>
    </location>
</feature>
<accession>A0AAN7W4H8</accession>
<evidence type="ECO:0000313" key="5">
    <source>
        <dbReference type="EMBL" id="KAK5696854.1"/>
    </source>
</evidence>
<name>A0AAN7W4H8_9PEZI</name>
<evidence type="ECO:0000256" key="2">
    <source>
        <dbReference type="PROSITE-ProRule" id="PRU00035"/>
    </source>
</evidence>
<dbReference type="InterPro" id="IPR036427">
    <property type="entry name" value="Bromodomain-like_sf"/>
</dbReference>
<dbReference type="InterPro" id="IPR010730">
    <property type="entry name" value="HET"/>
</dbReference>
<dbReference type="SMART" id="SM00297">
    <property type="entry name" value="BROMO"/>
    <property type="match status" value="2"/>
</dbReference>
<evidence type="ECO:0000259" key="4">
    <source>
        <dbReference type="PROSITE" id="PS50014"/>
    </source>
</evidence>
<protein>
    <recommendedName>
        <fullName evidence="4">Bromo domain-containing protein</fullName>
    </recommendedName>
</protein>
<evidence type="ECO:0000256" key="3">
    <source>
        <dbReference type="SAM" id="MobiDB-lite"/>
    </source>
</evidence>
<feature type="compositionally biased region" description="Acidic residues" evidence="3">
    <location>
        <begin position="867"/>
        <end position="876"/>
    </location>
</feature>
<sequence>MLCELCASLDVGSLFTPEAYDQGPRLSHHSSFAELQDAASHGCELCEICLEGVLDRRDRDDPMYGEDRDVVESRQRNLDAQGRPAFYIIVSDGPADPTFAPTDRGITGLWYCRDDPSGVIKIGVYLLLCPVTTLELGSHWSFLKRRVARSADLGLAKTWIDLCATEHVRCNNMVDTHLPTRLIDVSDVAYGGDPKLVETGDRVGRYITLSHCWGETRPLVTDKHTYQAHLQGMSLDRMPRTFRDAVHITEQLGFQYLWIDCLCIIQDSESDWQLECSRMSNIYAGSALTIAGPSAHNAEAGLLHTRVSAPIKSVEMSVRIGKALGTVEISRYLDKGYERIGELSRDTSLLATRAWILQERLLTPRVLYFGQKKMYYECLTAEFDEDDRYASAFALQGPKTMLDKAALTSLETVEQAQRRWYDIIQLYTRCKITRGDDALPALSGFAAYFRDLIKGDYLAGIWSSDLCAGLTWYVTSDIGAPSALRSRWKAERNVPSWSWAACDQQVFMRSVNFAPALEILESHVELCGKDPFGEVVSGVLSVTGNLNCGVIKRIHNIGTSFPSEWYFTTTTSERLVALYYPDFRSSHEMTAAYTREAWCVYLGSDKTWSDEPESPVYALALEPVEIGLNTFRRLGFIDSNLGYVARPGVVSIGVYHHTSLSLIAYEYPPSPSDRESVDPPRFGEMDGARKRKLGSVATDMPPQDGPGASKKIKLLNSHHAPPPAAQSSVQELGQRLMSQLRVAKANSKGHFIAEMFLTLPPRHELPDYYDVIKMPIAFDTIDKKLQRDAYPTMTTLESDLKRLVQNAKEYNAPKSDIYEDAERIRKLVFNYMKQHNPAYQQDSNYSAFPTPFRHTNGGPVQRQSPQDDGEDEDDELHSDTPRPPTAKQSEARSDRKESLAPSVMTGNDEDEDGYTGSGGDALDFNGMSFQEAQQKIVSYLLHYTDEEGLEIYSPFGNLPTRKLEDYYQVIRHPVSLKAVAKRCRGQHGRAPPSGVSDFKSWDAFEEEMGFIWRNAWEYNEEGSGMYILANDFKEHFQTLLSEAREKVDEPSAAAGPRIKLGGPKPKVTLNLSQHRNSPAPPSSTSAAGVHVDPEALARQKLAVANGVNGQHVARPQSNGVIARSTELLRPQSNNGGFAGSPPVIKSESSFGRSYHAVPPGTNGMMPPPPSSSIRPPTSSGSPHPSSLLPSISSYTYTAPGALPPIPTRRYPLEQALLPVVTIATHPQLPLAHPFAMAITPHPVLAQQSTTITLPETHYSLQICPTISRELSTGRAYKIFVGLNGVRLNQRDTRFEVSGGTRTHVYEGSLMQGVNRVEVEVVASREDGGGEGRGDLLDVEKVTVYANLMR</sequence>
<dbReference type="CDD" id="cd04369">
    <property type="entry name" value="Bromodomain"/>
    <property type="match status" value="2"/>
</dbReference>
<proteinExistence type="predicted"/>
<feature type="region of interest" description="Disordered" evidence="3">
    <location>
        <begin position="1129"/>
        <end position="1190"/>
    </location>
</feature>
<dbReference type="Pfam" id="PF06985">
    <property type="entry name" value="HET"/>
    <property type="match status" value="1"/>
</dbReference>
<feature type="region of interest" description="Disordered" evidence="3">
    <location>
        <begin position="1046"/>
        <end position="1088"/>
    </location>
</feature>
<dbReference type="InterPro" id="IPR018359">
    <property type="entry name" value="Bromodomain_CS"/>
</dbReference>
<keyword evidence="1 2" id="KW-0103">Bromodomain</keyword>
<dbReference type="SUPFAM" id="SSF47370">
    <property type="entry name" value="Bromodomain"/>
    <property type="match status" value="2"/>
</dbReference>
<feature type="domain" description="Bromo" evidence="4">
    <location>
        <begin position="947"/>
        <end position="1026"/>
    </location>
</feature>
<dbReference type="GO" id="GO:0006325">
    <property type="term" value="P:chromatin organization"/>
    <property type="evidence" value="ECO:0007669"/>
    <property type="project" value="UniProtKB-ARBA"/>
</dbReference>
<organism evidence="5 6">
    <name type="scientific">Elasticomyces elasticus</name>
    <dbReference type="NCBI Taxonomy" id="574655"/>
    <lineage>
        <taxon>Eukaryota</taxon>
        <taxon>Fungi</taxon>
        <taxon>Dikarya</taxon>
        <taxon>Ascomycota</taxon>
        <taxon>Pezizomycotina</taxon>
        <taxon>Dothideomycetes</taxon>
        <taxon>Dothideomycetidae</taxon>
        <taxon>Mycosphaerellales</taxon>
        <taxon>Teratosphaeriaceae</taxon>
        <taxon>Elasticomyces</taxon>
    </lineage>
</organism>
<dbReference type="EMBL" id="JAVRQU010000012">
    <property type="protein sequence ID" value="KAK5696854.1"/>
    <property type="molecule type" value="Genomic_DNA"/>
</dbReference>
<dbReference type="PROSITE" id="PS50014">
    <property type="entry name" value="BROMODOMAIN_2"/>
    <property type="match status" value="2"/>
</dbReference>
<dbReference type="Proteomes" id="UP001310594">
    <property type="component" value="Unassembled WGS sequence"/>
</dbReference>
<comment type="caution">
    <text evidence="5">The sequence shown here is derived from an EMBL/GenBank/DDBJ whole genome shotgun (WGS) entry which is preliminary data.</text>
</comment>
<feature type="domain" description="Bromo" evidence="4">
    <location>
        <begin position="748"/>
        <end position="818"/>
    </location>
</feature>
<feature type="compositionally biased region" description="Low complexity" evidence="3">
    <location>
        <begin position="1171"/>
        <end position="1190"/>
    </location>
</feature>
<evidence type="ECO:0000256" key="1">
    <source>
        <dbReference type="ARBA" id="ARBA00023117"/>
    </source>
</evidence>
<dbReference type="FunFam" id="1.20.920.10:FF:000083">
    <property type="entry name" value="WGS project CABT00000000 data, contig 2.8"/>
    <property type="match status" value="1"/>
</dbReference>
<dbReference type="PANTHER" id="PTHR33112:SF16">
    <property type="entry name" value="HETEROKARYON INCOMPATIBILITY DOMAIN-CONTAINING PROTEIN"/>
    <property type="match status" value="1"/>
</dbReference>